<protein>
    <submittedName>
        <fullName evidence="1">Uncharacterized protein</fullName>
    </submittedName>
</protein>
<organism evidence="1">
    <name type="scientific">Rhizophora mucronata</name>
    <name type="common">Asiatic mangrove</name>
    <dbReference type="NCBI Taxonomy" id="61149"/>
    <lineage>
        <taxon>Eukaryota</taxon>
        <taxon>Viridiplantae</taxon>
        <taxon>Streptophyta</taxon>
        <taxon>Embryophyta</taxon>
        <taxon>Tracheophyta</taxon>
        <taxon>Spermatophyta</taxon>
        <taxon>Magnoliopsida</taxon>
        <taxon>eudicotyledons</taxon>
        <taxon>Gunneridae</taxon>
        <taxon>Pentapetalae</taxon>
        <taxon>rosids</taxon>
        <taxon>fabids</taxon>
        <taxon>Malpighiales</taxon>
        <taxon>Rhizophoraceae</taxon>
        <taxon>Rhizophora</taxon>
    </lineage>
</organism>
<evidence type="ECO:0000313" key="1">
    <source>
        <dbReference type="EMBL" id="MBX38933.1"/>
    </source>
</evidence>
<reference evidence="1" key="1">
    <citation type="submission" date="2018-02" db="EMBL/GenBank/DDBJ databases">
        <title>Rhizophora mucronata_Transcriptome.</title>
        <authorList>
            <person name="Meera S.P."/>
            <person name="Sreeshan A."/>
            <person name="Augustine A."/>
        </authorList>
    </citation>
    <scope>NUCLEOTIDE SEQUENCE</scope>
    <source>
        <tissue evidence="1">Leaf</tissue>
    </source>
</reference>
<dbReference type="AlphaFoldDB" id="A0A2P2N906"/>
<sequence>MRNPGLETQTILFGYPEIHSLVLYALSEQNSDTEPNQSNKVFISVMHFTLKKCARLTQSPPQSRSTN</sequence>
<dbReference type="EMBL" id="GGEC01058449">
    <property type="protein sequence ID" value="MBX38933.1"/>
    <property type="molecule type" value="Transcribed_RNA"/>
</dbReference>
<proteinExistence type="predicted"/>
<name>A0A2P2N906_RHIMU</name>
<accession>A0A2P2N906</accession>